<dbReference type="PANTHER" id="PTHR37294">
    <property type="entry name" value="3'-5' EXORIBONUCLEASE YHAM"/>
    <property type="match status" value="1"/>
</dbReference>
<evidence type="ECO:0000313" key="5">
    <source>
        <dbReference type="Proteomes" id="UP000321595"/>
    </source>
</evidence>
<feature type="domain" description="HD/PDEase" evidence="3">
    <location>
        <begin position="178"/>
        <end position="317"/>
    </location>
</feature>
<accession>A0A5B8XMG3</accession>
<feature type="region of interest" description="Disordered" evidence="2">
    <location>
        <begin position="352"/>
        <end position="378"/>
    </location>
</feature>
<dbReference type="OrthoDB" id="9778453at2"/>
<evidence type="ECO:0000256" key="1">
    <source>
        <dbReference type="ARBA" id="ARBA00022801"/>
    </source>
</evidence>
<gene>
    <name evidence="4" type="ORF">FRD01_03355</name>
</gene>
<evidence type="ECO:0000313" key="4">
    <source>
        <dbReference type="EMBL" id="QED26307.1"/>
    </source>
</evidence>
<dbReference type="EMBL" id="CP042467">
    <property type="protein sequence ID" value="QED26307.1"/>
    <property type="molecule type" value="Genomic_DNA"/>
</dbReference>
<dbReference type="PANTHER" id="PTHR37294:SF1">
    <property type="entry name" value="3'-5' EXORIBONUCLEASE YHAM"/>
    <property type="match status" value="1"/>
</dbReference>
<keyword evidence="1" id="KW-0378">Hydrolase</keyword>
<feature type="compositionally biased region" description="Basic and acidic residues" evidence="2">
    <location>
        <begin position="352"/>
        <end position="366"/>
    </location>
</feature>
<protein>
    <submittedName>
        <fullName evidence="4">HD domain-containing protein</fullName>
    </submittedName>
</protein>
<reference evidence="4 5" key="1">
    <citation type="submission" date="2019-08" db="EMBL/GenBank/DDBJ databases">
        <authorList>
            <person name="Liang Q."/>
        </authorList>
    </citation>
    <scope>NUCLEOTIDE SEQUENCE [LARGE SCALE GENOMIC DNA]</scope>
    <source>
        <strain evidence="4 5">V1718</strain>
    </source>
</reference>
<evidence type="ECO:0000259" key="3">
    <source>
        <dbReference type="SMART" id="SM00471"/>
    </source>
</evidence>
<dbReference type="InterPro" id="IPR006674">
    <property type="entry name" value="HD_domain"/>
</dbReference>
<dbReference type="KEGG" id="bbae:FRD01_03355"/>
<dbReference type="SMART" id="SM00471">
    <property type="entry name" value="HDc"/>
    <property type="match status" value="1"/>
</dbReference>
<dbReference type="SUPFAM" id="SSF109604">
    <property type="entry name" value="HD-domain/PDEase-like"/>
    <property type="match status" value="1"/>
</dbReference>
<sequence>MDHYPENRYASRFNIGVLGVKKRLFVTDINLPGHVQTIFLLMGWRRKISRDQQPYLELQLADRTGQIKARVWRDTELIQERLTSNFVAIRGEAEPFKDSLVITIHDLEAIDPQSIEQADFFEASRWKAESLLAQIEDLIANEIKSEWIRSVLSFILEDQDLRAKLLAAPAAKKNHHAYRAGLLEHALSMSRLALRICEHYAAYYPGLLNSDLVVAGCLLHDLAKVEELSFAGPTEYSTRGKLVGHIAMGTMWLETAAKEMSPAPPADLITELQHLVLSHHGRLEYGSPILPQTAEAYLLHQIDMIDSRLNRLFDVMPKEPHADEIWSDWDRSLGGSFHFRGENSRSWDLPHAELDLEGPGKSRDNEPGQTMDLFGEKK</sequence>
<proteinExistence type="predicted"/>
<name>A0A5B8XMG3_9DELT</name>
<dbReference type="CDD" id="cd00077">
    <property type="entry name" value="HDc"/>
    <property type="match status" value="1"/>
</dbReference>
<keyword evidence="5" id="KW-1185">Reference proteome</keyword>
<evidence type="ECO:0000256" key="2">
    <source>
        <dbReference type="SAM" id="MobiDB-lite"/>
    </source>
</evidence>
<dbReference type="InterPro" id="IPR003607">
    <property type="entry name" value="HD/PDEase_dom"/>
</dbReference>
<dbReference type="GO" id="GO:0016787">
    <property type="term" value="F:hydrolase activity"/>
    <property type="evidence" value="ECO:0007669"/>
    <property type="project" value="UniProtKB-KW"/>
</dbReference>
<dbReference type="Proteomes" id="UP000321595">
    <property type="component" value="Chromosome"/>
</dbReference>
<dbReference type="AlphaFoldDB" id="A0A5B8XMG3"/>
<dbReference type="GO" id="GO:0031125">
    <property type="term" value="P:rRNA 3'-end processing"/>
    <property type="evidence" value="ECO:0007669"/>
    <property type="project" value="TreeGrafter"/>
</dbReference>
<dbReference type="Gene3D" id="1.10.3210.10">
    <property type="entry name" value="Hypothetical protein af1432"/>
    <property type="match status" value="1"/>
</dbReference>
<dbReference type="Pfam" id="PF01966">
    <property type="entry name" value="HD"/>
    <property type="match status" value="1"/>
</dbReference>
<dbReference type="InterPro" id="IPR050798">
    <property type="entry name" value="YhaM_exoribonuc/phosphodiest"/>
</dbReference>
<organism evidence="4 5">
    <name type="scientific">Microvenator marinus</name>
    <dbReference type="NCBI Taxonomy" id="2600177"/>
    <lineage>
        <taxon>Bacteria</taxon>
        <taxon>Deltaproteobacteria</taxon>
        <taxon>Bradymonadales</taxon>
        <taxon>Microvenatoraceae</taxon>
        <taxon>Microvenator</taxon>
    </lineage>
</organism>